<dbReference type="CDD" id="cd11615">
    <property type="entry name" value="SAF_NeuB_like"/>
    <property type="match status" value="1"/>
</dbReference>
<feature type="non-terminal residue" evidence="2">
    <location>
        <position position="1"/>
    </location>
</feature>
<dbReference type="Pfam" id="PF03102">
    <property type="entry name" value="NeuB"/>
    <property type="match status" value="1"/>
</dbReference>
<reference evidence="2" key="1">
    <citation type="submission" date="2018-05" db="EMBL/GenBank/DDBJ databases">
        <authorList>
            <person name="Lanie J.A."/>
            <person name="Ng W.-L."/>
            <person name="Kazmierczak K.M."/>
            <person name="Andrzejewski T.M."/>
            <person name="Davidsen T.M."/>
            <person name="Wayne K.J."/>
            <person name="Tettelin H."/>
            <person name="Glass J.I."/>
            <person name="Rusch D."/>
            <person name="Podicherti R."/>
            <person name="Tsui H.-C.T."/>
            <person name="Winkler M.E."/>
        </authorList>
    </citation>
    <scope>NUCLEOTIDE SEQUENCE</scope>
</reference>
<dbReference type="InterPro" id="IPR036732">
    <property type="entry name" value="AFP_Neu5c_C_sf"/>
</dbReference>
<dbReference type="InterPro" id="IPR013974">
    <property type="entry name" value="SAF"/>
</dbReference>
<evidence type="ECO:0000259" key="1">
    <source>
        <dbReference type="PROSITE" id="PS50844"/>
    </source>
</evidence>
<dbReference type="EMBL" id="UINC01035896">
    <property type="protein sequence ID" value="SVB29033.1"/>
    <property type="molecule type" value="Genomic_DNA"/>
</dbReference>
<name>A0A382CUP0_9ZZZZ</name>
<dbReference type="PANTHER" id="PTHR42966:SF1">
    <property type="entry name" value="SIALIC ACID SYNTHASE"/>
    <property type="match status" value="1"/>
</dbReference>
<dbReference type="PANTHER" id="PTHR42966">
    <property type="entry name" value="N-ACETYLNEURAMINATE SYNTHASE"/>
    <property type="match status" value="1"/>
</dbReference>
<proteinExistence type="predicted"/>
<protein>
    <recommendedName>
        <fullName evidence="1">AFP-like domain-containing protein</fullName>
    </recommendedName>
</protein>
<sequence>RAYDTIMPINPQLCLMQCTAGYPAEFEELDLGVVAAYKDLFPDVVIGYSGHDNSISMPLVAYCLGARMVEKHFTLNRAMKGTDHAFSLEPTGLRKMVRDLKRARLAIGAGEKQCYPSEASAGIKMGKKITAARDLEAGHVLTRDDLVLKSPGDGLCPYELPHVIGKVLMSAIPYETPISWELLEHSNDAEDV</sequence>
<dbReference type="SUPFAM" id="SSF51269">
    <property type="entry name" value="AFP III-like domain"/>
    <property type="match status" value="1"/>
</dbReference>
<dbReference type="InterPro" id="IPR013785">
    <property type="entry name" value="Aldolase_TIM"/>
</dbReference>
<evidence type="ECO:0000313" key="2">
    <source>
        <dbReference type="EMBL" id="SVB29033.1"/>
    </source>
</evidence>
<dbReference type="GO" id="GO:0016051">
    <property type="term" value="P:carbohydrate biosynthetic process"/>
    <property type="evidence" value="ECO:0007669"/>
    <property type="project" value="InterPro"/>
</dbReference>
<dbReference type="Gene3D" id="3.90.1210.10">
    <property type="entry name" value="Antifreeze-like/N-acetylneuraminic acid synthase C-terminal domain"/>
    <property type="match status" value="1"/>
</dbReference>
<feature type="domain" description="AFP-like" evidence="1">
    <location>
        <begin position="128"/>
        <end position="186"/>
    </location>
</feature>
<dbReference type="PROSITE" id="PS50844">
    <property type="entry name" value="AFP_LIKE"/>
    <property type="match status" value="1"/>
</dbReference>
<dbReference type="InterPro" id="IPR051690">
    <property type="entry name" value="PseI-like"/>
</dbReference>
<gene>
    <name evidence="2" type="ORF">METZ01_LOCUS181887</name>
</gene>
<dbReference type="GO" id="GO:0047444">
    <property type="term" value="F:N-acylneuraminate-9-phosphate synthase activity"/>
    <property type="evidence" value="ECO:0007669"/>
    <property type="project" value="TreeGrafter"/>
</dbReference>
<dbReference type="SUPFAM" id="SSF51569">
    <property type="entry name" value="Aldolase"/>
    <property type="match status" value="1"/>
</dbReference>
<dbReference type="AlphaFoldDB" id="A0A382CUP0"/>
<dbReference type="InterPro" id="IPR006190">
    <property type="entry name" value="SAF_AFP_Neu5Ac"/>
</dbReference>
<accession>A0A382CUP0</accession>
<dbReference type="InterPro" id="IPR057736">
    <property type="entry name" value="SAF_PseI/NeuA/NeuB"/>
</dbReference>
<dbReference type="SMART" id="SM00858">
    <property type="entry name" value="SAF"/>
    <property type="match status" value="1"/>
</dbReference>
<organism evidence="2">
    <name type="scientific">marine metagenome</name>
    <dbReference type="NCBI Taxonomy" id="408172"/>
    <lineage>
        <taxon>unclassified sequences</taxon>
        <taxon>metagenomes</taxon>
        <taxon>ecological metagenomes</taxon>
    </lineage>
</organism>
<dbReference type="Pfam" id="PF08666">
    <property type="entry name" value="SAF"/>
    <property type="match status" value="1"/>
</dbReference>
<dbReference type="Gene3D" id="3.20.20.70">
    <property type="entry name" value="Aldolase class I"/>
    <property type="match status" value="1"/>
</dbReference>
<dbReference type="InterPro" id="IPR013132">
    <property type="entry name" value="PseI/NeuA/B-like_N"/>
</dbReference>